<evidence type="ECO:0000256" key="1">
    <source>
        <dbReference type="SAM" id="Phobius"/>
    </source>
</evidence>
<dbReference type="GO" id="GO:0008233">
    <property type="term" value="F:peptidase activity"/>
    <property type="evidence" value="ECO:0007669"/>
    <property type="project" value="UniProtKB-KW"/>
</dbReference>
<keyword evidence="2" id="KW-0378">Hydrolase</keyword>
<gene>
    <name evidence="2" type="ORF">H4683_000937</name>
</gene>
<keyword evidence="2" id="KW-0645">Protease</keyword>
<evidence type="ECO:0000313" key="2">
    <source>
        <dbReference type="EMBL" id="MBE1553863.1"/>
    </source>
</evidence>
<evidence type="ECO:0000313" key="3">
    <source>
        <dbReference type="Proteomes" id="UP000658225"/>
    </source>
</evidence>
<sequence>MPIDATTFILTVIFTFVIGSFLLYWIVRNAINNSDLMKRLEAVEGQLAELQRPLKDGNN</sequence>
<dbReference type="GO" id="GO:0006508">
    <property type="term" value="P:proteolysis"/>
    <property type="evidence" value="ECO:0007669"/>
    <property type="project" value="UniProtKB-KW"/>
</dbReference>
<dbReference type="EMBL" id="JADBEL010000003">
    <property type="protein sequence ID" value="MBE1553863.1"/>
    <property type="molecule type" value="Genomic_DNA"/>
</dbReference>
<dbReference type="Proteomes" id="UP000658225">
    <property type="component" value="Unassembled WGS sequence"/>
</dbReference>
<comment type="caution">
    <text evidence="2">The sequence shown here is derived from an EMBL/GenBank/DDBJ whole genome shotgun (WGS) entry which is preliminary data.</text>
</comment>
<name>A0A927R3K4_9BACL</name>
<keyword evidence="3" id="KW-1185">Reference proteome</keyword>
<organism evidence="2 3">
    <name type="scientific">Sporosarcina limicola</name>
    <dbReference type="NCBI Taxonomy" id="34101"/>
    <lineage>
        <taxon>Bacteria</taxon>
        <taxon>Bacillati</taxon>
        <taxon>Bacillota</taxon>
        <taxon>Bacilli</taxon>
        <taxon>Bacillales</taxon>
        <taxon>Caryophanaceae</taxon>
        <taxon>Sporosarcina</taxon>
    </lineage>
</organism>
<feature type="transmembrane region" description="Helical" evidence="1">
    <location>
        <begin position="6"/>
        <end position="27"/>
    </location>
</feature>
<keyword evidence="1" id="KW-0812">Transmembrane</keyword>
<protein>
    <submittedName>
        <fullName evidence="2">Membrane protein implicated in regulation of membrane protease activity</fullName>
    </submittedName>
</protein>
<accession>A0A927R3K4</accession>
<proteinExistence type="predicted"/>
<dbReference type="RefSeq" id="WP_192597664.1">
    <property type="nucleotide sequence ID" value="NZ_JADBEL010000003.1"/>
</dbReference>
<keyword evidence="1" id="KW-0472">Membrane</keyword>
<reference evidence="2" key="1">
    <citation type="submission" date="2020-10" db="EMBL/GenBank/DDBJ databases">
        <title>Genomic Encyclopedia of Type Strains, Phase IV (KMG-IV): sequencing the most valuable type-strain genomes for metagenomic binning, comparative biology and taxonomic classification.</title>
        <authorList>
            <person name="Goeker M."/>
        </authorList>
    </citation>
    <scope>NUCLEOTIDE SEQUENCE</scope>
    <source>
        <strain evidence="2">DSM 13886</strain>
    </source>
</reference>
<keyword evidence="1" id="KW-1133">Transmembrane helix</keyword>
<dbReference type="AlphaFoldDB" id="A0A927R3K4"/>